<protein>
    <recommendedName>
        <fullName evidence="4">Argonaute complex, subunit Arb1</fullName>
    </recommendedName>
</protein>
<dbReference type="GO" id="GO:0031047">
    <property type="term" value="P:regulatory ncRNA-mediated gene silencing"/>
    <property type="evidence" value="ECO:0007669"/>
    <property type="project" value="InterPro"/>
</dbReference>
<evidence type="ECO:0000256" key="1">
    <source>
        <dbReference type="SAM" id="MobiDB-lite"/>
    </source>
</evidence>
<dbReference type="EMBL" id="JAGHQM010000001">
    <property type="protein sequence ID" value="KAH0569272.1"/>
    <property type="molecule type" value="Genomic_DNA"/>
</dbReference>
<keyword evidence="3" id="KW-1185">Reference proteome</keyword>
<comment type="caution">
    <text evidence="2">The sequence shown here is derived from an EMBL/GenBank/DDBJ whole genome shotgun (WGS) entry which is preliminary data.</text>
</comment>
<feature type="compositionally biased region" description="Basic and acidic residues" evidence="1">
    <location>
        <begin position="12"/>
        <end position="22"/>
    </location>
</feature>
<feature type="region of interest" description="Disordered" evidence="1">
    <location>
        <begin position="1"/>
        <end position="45"/>
    </location>
</feature>
<dbReference type="Pfam" id="PF09692">
    <property type="entry name" value="Arb1"/>
    <property type="match status" value="1"/>
</dbReference>
<dbReference type="AlphaFoldDB" id="A0A9P8RUB9"/>
<evidence type="ECO:0000313" key="2">
    <source>
        <dbReference type="EMBL" id="KAH0569272.1"/>
    </source>
</evidence>
<dbReference type="GO" id="GO:0033167">
    <property type="term" value="C:ARC complex"/>
    <property type="evidence" value="ECO:0007669"/>
    <property type="project" value="InterPro"/>
</dbReference>
<accession>A0A9P8RUB9</accession>
<proteinExistence type="predicted"/>
<sequence>MSEVDLAAGPEQQREETSRGNDDTFPVADYQVSPKKKRKNRNKNKAVSLIRKTLPRIEACIQRYRAKRKFDSHRRDLFDKYLGLGGIETGPKMFGGGLDANATDDMDAQEIATITATDYVGKDKFSTGVPGQHYSDWVVDFESIAKGYFSHKIPTCFDITDPKEIKLCTSTVRNFLNYILHHNVCPEYNDQVYAARAICDLAERELAAVVAVSRKLQGDFNTACSTLFGGYYKGLYVGDQEWAKDMCLTVGMSDERAKKIVNAGLAAMGSPEQFQQAKEGGLRVVKEENIGLEVTEILRPDEETREFYKCTLLGDLKCLGKLKGRRWVNPAWLEEDESEDEEERPTECLDEYEFWVEEDALEHLIVGMKLELVVRLLNCGVTYFDTVFDVHCSFFTYLENERMSSYKGIGDVDGQTDAGFDENIEASGESNL</sequence>
<evidence type="ECO:0008006" key="4">
    <source>
        <dbReference type="Google" id="ProtNLM"/>
    </source>
</evidence>
<dbReference type="InterPro" id="IPR018606">
    <property type="entry name" value="Arb1"/>
</dbReference>
<feature type="compositionally biased region" description="Basic residues" evidence="1">
    <location>
        <begin position="34"/>
        <end position="44"/>
    </location>
</feature>
<dbReference type="Proteomes" id="UP000750711">
    <property type="component" value="Unassembled WGS sequence"/>
</dbReference>
<name>A0A9P8RUB9_9PEZI</name>
<evidence type="ECO:0000313" key="3">
    <source>
        <dbReference type="Proteomes" id="UP000750711"/>
    </source>
</evidence>
<organism evidence="2 3">
    <name type="scientific">Trichoglossum hirsutum</name>
    <dbReference type="NCBI Taxonomy" id="265104"/>
    <lineage>
        <taxon>Eukaryota</taxon>
        <taxon>Fungi</taxon>
        <taxon>Dikarya</taxon>
        <taxon>Ascomycota</taxon>
        <taxon>Pezizomycotina</taxon>
        <taxon>Geoglossomycetes</taxon>
        <taxon>Geoglossales</taxon>
        <taxon>Geoglossaceae</taxon>
        <taxon>Trichoglossum</taxon>
    </lineage>
</organism>
<reference evidence="2" key="1">
    <citation type="submission" date="2021-03" db="EMBL/GenBank/DDBJ databases">
        <title>Comparative genomics and phylogenomic investigation of the class Geoglossomycetes provide insights into ecological specialization and systematics.</title>
        <authorList>
            <person name="Melie T."/>
            <person name="Pirro S."/>
            <person name="Miller A.N."/>
            <person name="Quandt A."/>
        </authorList>
    </citation>
    <scope>NUCLEOTIDE SEQUENCE</scope>
    <source>
        <strain evidence="2">CAQ_001_2017</strain>
    </source>
</reference>
<gene>
    <name evidence="2" type="ORF">GP486_000028</name>
</gene>